<sequence length="90" mass="10775">MNYRAGTDGQCCICMESVNEYNKIIYYFIICYESLKKYRAIFLNINFATAFISEFFKEVYFRPQIFILTNLIKNEISRVCQRVVHIEALF</sequence>
<reference evidence="2" key="1">
    <citation type="submission" date="2016-11" db="UniProtKB">
        <authorList>
            <consortium name="WormBaseParasite"/>
        </authorList>
    </citation>
    <scope>IDENTIFICATION</scope>
</reference>
<dbReference type="WBParaSite" id="Hba_10460">
    <property type="protein sequence ID" value="Hba_10460"/>
    <property type="gene ID" value="Hba_10460"/>
</dbReference>
<keyword evidence="1" id="KW-1185">Reference proteome</keyword>
<accession>A0A1I7WYW9</accession>
<name>A0A1I7WYW9_HETBA</name>
<evidence type="ECO:0000313" key="1">
    <source>
        <dbReference type="Proteomes" id="UP000095283"/>
    </source>
</evidence>
<organism evidence="1 2">
    <name type="scientific">Heterorhabditis bacteriophora</name>
    <name type="common">Entomopathogenic nematode worm</name>
    <dbReference type="NCBI Taxonomy" id="37862"/>
    <lineage>
        <taxon>Eukaryota</taxon>
        <taxon>Metazoa</taxon>
        <taxon>Ecdysozoa</taxon>
        <taxon>Nematoda</taxon>
        <taxon>Chromadorea</taxon>
        <taxon>Rhabditida</taxon>
        <taxon>Rhabditina</taxon>
        <taxon>Rhabditomorpha</taxon>
        <taxon>Strongyloidea</taxon>
        <taxon>Heterorhabditidae</taxon>
        <taxon>Heterorhabditis</taxon>
    </lineage>
</organism>
<dbReference type="Proteomes" id="UP000095283">
    <property type="component" value="Unplaced"/>
</dbReference>
<protein>
    <submittedName>
        <fullName evidence="2">Uncharacterized protein</fullName>
    </submittedName>
</protein>
<dbReference type="AlphaFoldDB" id="A0A1I7WYW9"/>
<evidence type="ECO:0000313" key="2">
    <source>
        <dbReference type="WBParaSite" id="Hba_10460"/>
    </source>
</evidence>
<proteinExistence type="predicted"/>